<feature type="compositionally biased region" description="Basic and acidic residues" evidence="1">
    <location>
        <begin position="79"/>
        <end position="144"/>
    </location>
</feature>
<organism evidence="2 3">
    <name type="scientific">Penicillium egyptiacum</name>
    <dbReference type="NCBI Taxonomy" id="1303716"/>
    <lineage>
        <taxon>Eukaryota</taxon>
        <taxon>Fungi</taxon>
        <taxon>Dikarya</taxon>
        <taxon>Ascomycota</taxon>
        <taxon>Pezizomycotina</taxon>
        <taxon>Eurotiomycetes</taxon>
        <taxon>Eurotiomycetidae</taxon>
        <taxon>Eurotiales</taxon>
        <taxon>Aspergillaceae</taxon>
        <taxon>Penicillium</taxon>
    </lineage>
</organism>
<dbReference type="AlphaFoldDB" id="A0A9W4KA27"/>
<evidence type="ECO:0008006" key="4">
    <source>
        <dbReference type="Google" id="ProtNLM"/>
    </source>
</evidence>
<dbReference type="EMBL" id="CAJVRC010000843">
    <property type="protein sequence ID" value="CAG8891090.1"/>
    <property type="molecule type" value="Genomic_DNA"/>
</dbReference>
<dbReference type="Pfam" id="PF08432">
    <property type="entry name" value="Vfa1"/>
    <property type="match status" value="1"/>
</dbReference>
<dbReference type="PANTHER" id="PTHR28218">
    <property type="entry name" value="VPS4-ASSOCIATED PROTEIN 1"/>
    <property type="match status" value="1"/>
</dbReference>
<proteinExistence type="predicted"/>
<dbReference type="Proteomes" id="UP001154252">
    <property type="component" value="Unassembled WGS sequence"/>
</dbReference>
<evidence type="ECO:0000313" key="2">
    <source>
        <dbReference type="EMBL" id="CAG8891090.1"/>
    </source>
</evidence>
<protein>
    <recommendedName>
        <fullName evidence="4">DUF1742-domain-containing protein</fullName>
    </recommendedName>
</protein>
<accession>A0A9W4KA27</accession>
<evidence type="ECO:0000256" key="1">
    <source>
        <dbReference type="SAM" id="MobiDB-lite"/>
    </source>
</evidence>
<feature type="compositionally biased region" description="Basic and acidic residues" evidence="1">
    <location>
        <begin position="165"/>
        <end position="175"/>
    </location>
</feature>
<feature type="region of interest" description="Disordered" evidence="1">
    <location>
        <begin position="199"/>
        <end position="219"/>
    </location>
</feature>
<keyword evidence="3" id="KW-1185">Reference proteome</keyword>
<comment type="caution">
    <text evidence="2">The sequence shown here is derived from an EMBL/GenBank/DDBJ whole genome shotgun (WGS) entry which is preliminary data.</text>
</comment>
<feature type="compositionally biased region" description="Polar residues" evidence="1">
    <location>
        <begin position="151"/>
        <end position="163"/>
    </location>
</feature>
<reference evidence="2" key="1">
    <citation type="submission" date="2021-07" db="EMBL/GenBank/DDBJ databases">
        <authorList>
            <person name="Branca A.L. A."/>
        </authorList>
    </citation>
    <scope>NUCLEOTIDE SEQUENCE</scope>
</reference>
<dbReference type="GO" id="GO:0007034">
    <property type="term" value="P:vacuolar transport"/>
    <property type="evidence" value="ECO:0007669"/>
    <property type="project" value="TreeGrafter"/>
</dbReference>
<gene>
    <name evidence="2" type="ORF">PEGY_LOCUS2723</name>
</gene>
<dbReference type="PANTHER" id="PTHR28218:SF1">
    <property type="entry name" value="VPS4-ASSOCIATED PROTEIN 1"/>
    <property type="match status" value="1"/>
</dbReference>
<dbReference type="GO" id="GO:0005768">
    <property type="term" value="C:endosome"/>
    <property type="evidence" value="ECO:0007669"/>
    <property type="project" value="TreeGrafter"/>
</dbReference>
<dbReference type="OrthoDB" id="2158714at2759"/>
<feature type="region of interest" description="Disordered" evidence="1">
    <location>
        <begin position="79"/>
        <end position="176"/>
    </location>
</feature>
<evidence type="ECO:0000313" key="3">
    <source>
        <dbReference type="Proteomes" id="UP001154252"/>
    </source>
</evidence>
<sequence>MSFTNVYHVRRVADTSAKACLVCYKPSASVMITPDNKDFFYVCPAHLQDKHFCSPIVHTEGQAKRLREEEMAKEIEKVKKEYEEKQRRKKEREKASSKDNEEEKDKGKDEPKNKDKDASQSNTNDEKERDDKVRVFPRPREPSKILRMNVLTDSPCQIASIQKGSGKETKPDDSPRIFSLHKNFYQMRIDRLRNIEMAKRNQERLRQPSLFPSVPSGNP</sequence>
<dbReference type="InterPro" id="IPR013640">
    <property type="entry name" value="Vfa1"/>
</dbReference>
<name>A0A9W4KA27_9EURO</name>